<dbReference type="EMBL" id="SOBK01000004">
    <property type="protein sequence ID" value="TDT89047.1"/>
    <property type="molecule type" value="Genomic_DNA"/>
</dbReference>
<dbReference type="GO" id="GO:0005829">
    <property type="term" value="C:cytosol"/>
    <property type="evidence" value="ECO:0007669"/>
    <property type="project" value="TreeGrafter"/>
</dbReference>
<accession>A0AA94PLL9</accession>
<proteinExistence type="predicted"/>
<gene>
    <name evidence="2" type="ORF">EDC59_10440</name>
</gene>
<dbReference type="Pfam" id="PF05981">
    <property type="entry name" value="CreA"/>
    <property type="match status" value="1"/>
</dbReference>
<dbReference type="PIRSF" id="PIRSF003174">
    <property type="entry name" value="CreA"/>
    <property type="match status" value="1"/>
</dbReference>
<dbReference type="PANTHER" id="PTHR37952">
    <property type="match status" value="1"/>
</dbReference>
<evidence type="ECO:0000313" key="2">
    <source>
        <dbReference type="EMBL" id="TDT89047.1"/>
    </source>
</evidence>
<comment type="caution">
    <text evidence="2">The sequence shown here is derived from an EMBL/GenBank/DDBJ whole genome shotgun (WGS) entry which is preliminary data.</text>
</comment>
<dbReference type="AlphaFoldDB" id="A0AA94PLL9"/>
<name>A0AA94PLL9_9BACT</name>
<reference evidence="2 3" key="1">
    <citation type="submission" date="2019-03" db="EMBL/GenBank/DDBJ databases">
        <title>Genomic Encyclopedia of Type Strains, Phase IV (KMG-IV): sequencing the most valuable type-strain genomes for metagenomic binning, comparative biology and taxonomic classification.</title>
        <authorList>
            <person name="Goeker M."/>
        </authorList>
    </citation>
    <scope>NUCLEOTIDE SEQUENCE [LARGE SCALE GENOMIC DNA]</scope>
    <source>
        <strain evidence="2 3">DSM 101483</strain>
    </source>
</reference>
<evidence type="ECO:0000256" key="1">
    <source>
        <dbReference type="SAM" id="SignalP"/>
    </source>
</evidence>
<sequence length="163" mass="17801">MKALDFLSFMRKRTVAMAAILVLALPLPAASEVIGTVDTVFHMFSRDDDIVVEAFDDPDIPGVTCYLSRARKGGVKGMIGVAEDPSDASIMCVGTGEIQVPEKVRNGKADGEKVFKKGTSLVFKSMQVVRFYDAKRDVIVYMVYSDRVVEGSPKNSITCVKVQ</sequence>
<dbReference type="Proteomes" id="UP000295506">
    <property type="component" value="Unassembled WGS sequence"/>
</dbReference>
<feature type="chain" id="PRO_5041668015" evidence="1">
    <location>
        <begin position="19"/>
        <end position="163"/>
    </location>
</feature>
<dbReference type="PANTHER" id="PTHR37952:SF2">
    <property type="entry name" value="PROTEIN CREA"/>
    <property type="match status" value="1"/>
</dbReference>
<dbReference type="InterPro" id="IPR010292">
    <property type="entry name" value="Uncharacterised_CreA"/>
</dbReference>
<organism evidence="2 3">
    <name type="scientific">Pseudodesulfovibrio indicus</name>
    <dbReference type="NCBI Taxonomy" id="1716143"/>
    <lineage>
        <taxon>Bacteria</taxon>
        <taxon>Pseudomonadati</taxon>
        <taxon>Thermodesulfobacteriota</taxon>
        <taxon>Desulfovibrionia</taxon>
        <taxon>Desulfovibrionales</taxon>
        <taxon>Desulfovibrionaceae</taxon>
    </lineage>
</organism>
<feature type="signal peptide" evidence="1">
    <location>
        <begin position="1"/>
        <end position="18"/>
    </location>
</feature>
<evidence type="ECO:0000313" key="3">
    <source>
        <dbReference type="Proteomes" id="UP000295506"/>
    </source>
</evidence>
<keyword evidence="1" id="KW-0732">Signal</keyword>
<protein>
    <submittedName>
        <fullName evidence="2">CreA protein</fullName>
    </submittedName>
</protein>